<dbReference type="Gene3D" id="3.30.160.60">
    <property type="entry name" value="Classic Zinc Finger"/>
    <property type="match status" value="2"/>
</dbReference>
<feature type="non-terminal residue" evidence="7">
    <location>
        <position position="283"/>
    </location>
</feature>
<dbReference type="GO" id="GO:0008270">
    <property type="term" value="F:zinc ion binding"/>
    <property type="evidence" value="ECO:0007669"/>
    <property type="project" value="UniProtKB-KW"/>
</dbReference>
<dbReference type="InterPro" id="IPR013087">
    <property type="entry name" value="Znf_C2H2_type"/>
</dbReference>
<dbReference type="PROSITE" id="PS00028">
    <property type="entry name" value="ZINC_FINGER_C2H2_1"/>
    <property type="match status" value="3"/>
</dbReference>
<dbReference type="SUPFAM" id="SSF57667">
    <property type="entry name" value="beta-beta-alpha zinc fingers"/>
    <property type="match status" value="3"/>
</dbReference>
<accession>A0A7R8ZN33</accession>
<dbReference type="FunFam" id="3.30.160.60:FF:000557">
    <property type="entry name" value="zinc finger and SCAN domain-containing protein 29"/>
    <property type="match status" value="1"/>
</dbReference>
<evidence type="ECO:0000256" key="3">
    <source>
        <dbReference type="ARBA" id="ARBA00022737"/>
    </source>
</evidence>
<keyword evidence="5" id="KW-0862">Zinc</keyword>
<evidence type="ECO:0000256" key="5">
    <source>
        <dbReference type="ARBA" id="ARBA00022833"/>
    </source>
</evidence>
<feature type="region of interest" description="Disordered" evidence="6">
    <location>
        <begin position="49"/>
        <end position="79"/>
    </location>
</feature>
<feature type="region of interest" description="Disordered" evidence="6">
    <location>
        <begin position="1"/>
        <end position="20"/>
    </location>
</feature>
<evidence type="ECO:0000256" key="4">
    <source>
        <dbReference type="ARBA" id="ARBA00022771"/>
    </source>
</evidence>
<dbReference type="InterPro" id="IPR036236">
    <property type="entry name" value="Znf_C2H2_sf"/>
</dbReference>
<name>A0A7R8ZN33_9CRUS</name>
<organism evidence="7">
    <name type="scientific">Cyprideis torosa</name>
    <dbReference type="NCBI Taxonomy" id="163714"/>
    <lineage>
        <taxon>Eukaryota</taxon>
        <taxon>Metazoa</taxon>
        <taxon>Ecdysozoa</taxon>
        <taxon>Arthropoda</taxon>
        <taxon>Crustacea</taxon>
        <taxon>Oligostraca</taxon>
        <taxon>Ostracoda</taxon>
        <taxon>Podocopa</taxon>
        <taxon>Podocopida</taxon>
        <taxon>Cytherocopina</taxon>
        <taxon>Cytheroidea</taxon>
        <taxon>Cytherideidae</taxon>
        <taxon>Cyprideis</taxon>
    </lineage>
</organism>
<dbReference type="GO" id="GO:0000978">
    <property type="term" value="F:RNA polymerase II cis-regulatory region sequence-specific DNA binding"/>
    <property type="evidence" value="ECO:0007669"/>
    <property type="project" value="TreeGrafter"/>
</dbReference>
<sequence>GAEPSVDARGRRPDSSYFKARLPSEVDQQLKCASEVIQWGTHSVAEDKANQSEDGVGSGNASLTSGWEPSGTSAAAGRSLHHHEMIHTGEKPFSCEVCGRRFIQKSQLRSHRVIHSGELQCASSFPAKSFETKTFKQTKHSPNICHLCALCGNPFTVLEDLENHLKWHNLRIHEQIHSNWKPFTSTLSGKSFETKTSNMEEHLSDQSHLCDLFTRKSHDRYHELSHSDEIPCASTRLAKSFETKTLNLTKHLPDQSHRCALCEKPFSDLEELENHLKWHVGGN</sequence>
<dbReference type="InterPro" id="IPR050752">
    <property type="entry name" value="C2H2-ZF_domain"/>
</dbReference>
<comment type="similarity">
    <text evidence="1">Belongs to the krueppel C2H2-type zinc-finger protein family.</text>
</comment>
<dbReference type="EMBL" id="OB662919">
    <property type="protein sequence ID" value="CAD7230736.1"/>
    <property type="molecule type" value="Genomic_DNA"/>
</dbReference>
<evidence type="ECO:0000313" key="7">
    <source>
        <dbReference type="EMBL" id="CAD7230736.1"/>
    </source>
</evidence>
<keyword evidence="3" id="KW-0677">Repeat</keyword>
<protein>
    <submittedName>
        <fullName evidence="7">Uncharacterized protein</fullName>
    </submittedName>
</protein>
<dbReference type="OrthoDB" id="6236043at2759"/>
<reference evidence="7" key="1">
    <citation type="submission" date="2020-11" db="EMBL/GenBank/DDBJ databases">
        <authorList>
            <person name="Tran Van P."/>
        </authorList>
    </citation>
    <scope>NUCLEOTIDE SEQUENCE</scope>
</reference>
<dbReference type="PROSITE" id="PS50157">
    <property type="entry name" value="ZINC_FINGER_C2H2_2"/>
    <property type="match status" value="3"/>
</dbReference>
<evidence type="ECO:0000256" key="6">
    <source>
        <dbReference type="SAM" id="MobiDB-lite"/>
    </source>
</evidence>
<evidence type="ECO:0000256" key="2">
    <source>
        <dbReference type="ARBA" id="ARBA00022723"/>
    </source>
</evidence>
<dbReference type="PANTHER" id="PTHR24384">
    <property type="entry name" value="FINGER PUTATIVE TRANSCRIPTION FACTOR FAMILY-RELATED"/>
    <property type="match status" value="1"/>
</dbReference>
<proteinExistence type="inferred from homology"/>
<feature type="compositionally biased region" description="Basic and acidic residues" evidence="6">
    <location>
        <begin position="1"/>
        <end position="14"/>
    </location>
</feature>
<dbReference type="Pfam" id="PF00096">
    <property type="entry name" value="zf-C2H2"/>
    <property type="match status" value="2"/>
</dbReference>
<dbReference type="SMART" id="SM00355">
    <property type="entry name" value="ZnF_C2H2"/>
    <property type="match status" value="3"/>
</dbReference>
<feature type="non-terminal residue" evidence="7">
    <location>
        <position position="1"/>
    </location>
</feature>
<dbReference type="GO" id="GO:0000981">
    <property type="term" value="F:DNA-binding transcription factor activity, RNA polymerase II-specific"/>
    <property type="evidence" value="ECO:0007669"/>
    <property type="project" value="TreeGrafter"/>
</dbReference>
<dbReference type="AlphaFoldDB" id="A0A7R8ZN33"/>
<keyword evidence="2" id="KW-0479">Metal-binding</keyword>
<feature type="compositionally biased region" description="Polar residues" evidence="6">
    <location>
        <begin position="59"/>
        <end position="73"/>
    </location>
</feature>
<evidence type="ECO:0000256" key="1">
    <source>
        <dbReference type="ARBA" id="ARBA00006991"/>
    </source>
</evidence>
<gene>
    <name evidence="7" type="ORF">CTOB1V02_LOCUS8592</name>
</gene>
<keyword evidence="4" id="KW-0863">Zinc-finger</keyword>
<dbReference type="PANTHER" id="PTHR24384:SF218">
    <property type="entry name" value="ZINC FINGER PROTEIN 502"/>
    <property type="match status" value="1"/>
</dbReference>